<dbReference type="EnsemblPlants" id="PNT66004">
    <property type="protein sequence ID" value="PNT66004"/>
    <property type="gene ID" value="BRADI_3g05665v3"/>
</dbReference>
<proteinExistence type="predicted"/>
<evidence type="ECO:0000256" key="1">
    <source>
        <dbReference type="SAM" id="MobiDB-lite"/>
    </source>
</evidence>
<evidence type="ECO:0000313" key="3">
    <source>
        <dbReference type="EnsemblPlants" id="PNT66004"/>
    </source>
</evidence>
<dbReference type="Gramene" id="PNT66004">
    <property type="protein sequence ID" value="PNT66004"/>
    <property type="gene ID" value="BRADI_3g05665v3"/>
</dbReference>
<accession>A0A2K2CVF3</accession>
<dbReference type="EMBL" id="CM000882">
    <property type="protein sequence ID" value="PNT66004.1"/>
    <property type="molecule type" value="Genomic_DNA"/>
</dbReference>
<reference evidence="3" key="3">
    <citation type="submission" date="2018-08" db="UniProtKB">
        <authorList>
            <consortium name="EnsemblPlants"/>
        </authorList>
    </citation>
    <scope>IDENTIFICATION</scope>
    <source>
        <strain evidence="3">cv. Bd21</strain>
    </source>
</reference>
<reference evidence="2 3" key="1">
    <citation type="journal article" date="2010" name="Nature">
        <title>Genome sequencing and analysis of the model grass Brachypodium distachyon.</title>
        <authorList>
            <consortium name="International Brachypodium Initiative"/>
        </authorList>
    </citation>
    <scope>NUCLEOTIDE SEQUENCE [LARGE SCALE GENOMIC DNA]</scope>
    <source>
        <strain evidence="2 3">Bd21</strain>
    </source>
</reference>
<keyword evidence="4" id="KW-1185">Reference proteome</keyword>
<reference evidence="2" key="2">
    <citation type="submission" date="2017-06" db="EMBL/GenBank/DDBJ databases">
        <title>WGS assembly of Brachypodium distachyon.</title>
        <authorList>
            <consortium name="The International Brachypodium Initiative"/>
            <person name="Lucas S."/>
            <person name="Harmon-Smith M."/>
            <person name="Lail K."/>
            <person name="Tice H."/>
            <person name="Grimwood J."/>
            <person name="Bruce D."/>
            <person name="Barry K."/>
            <person name="Shu S."/>
            <person name="Lindquist E."/>
            <person name="Wang M."/>
            <person name="Pitluck S."/>
            <person name="Vogel J.P."/>
            <person name="Garvin D.F."/>
            <person name="Mockler T.C."/>
            <person name="Schmutz J."/>
            <person name="Rokhsar D."/>
            <person name="Bevan M.W."/>
        </authorList>
    </citation>
    <scope>NUCLEOTIDE SEQUENCE</scope>
    <source>
        <strain evidence="2">Bd21</strain>
    </source>
</reference>
<dbReference type="AlphaFoldDB" id="A0A2K2CVF3"/>
<dbReference type="Proteomes" id="UP000008810">
    <property type="component" value="Chromosome 3"/>
</dbReference>
<organism evidence="2">
    <name type="scientific">Brachypodium distachyon</name>
    <name type="common">Purple false brome</name>
    <name type="synonym">Trachynia distachya</name>
    <dbReference type="NCBI Taxonomy" id="15368"/>
    <lineage>
        <taxon>Eukaryota</taxon>
        <taxon>Viridiplantae</taxon>
        <taxon>Streptophyta</taxon>
        <taxon>Embryophyta</taxon>
        <taxon>Tracheophyta</taxon>
        <taxon>Spermatophyta</taxon>
        <taxon>Magnoliopsida</taxon>
        <taxon>Liliopsida</taxon>
        <taxon>Poales</taxon>
        <taxon>Poaceae</taxon>
        <taxon>BOP clade</taxon>
        <taxon>Pooideae</taxon>
        <taxon>Stipodae</taxon>
        <taxon>Brachypodieae</taxon>
        <taxon>Brachypodium</taxon>
    </lineage>
</organism>
<protein>
    <submittedName>
        <fullName evidence="2 3">Uncharacterized protein</fullName>
    </submittedName>
</protein>
<gene>
    <name evidence="2" type="ORF">BRADI_3g05665v3</name>
</gene>
<sequence length="204" mass="22229">MDGRPQRTRRAAELRTRGDPDPEATPRAKGGNISAGRIGRAPPALARVRCHEEAEEFGGVSDVPPSRLPSVHRAPATGRRHALYVWTAVWVARRQRRIRDSGTGVFSVFRPCATGRSASAALRSKLGRSVAAHCQGQGNERVAGLSSARATEQMILRLRSVRPRWDSTVLAFFHVGEEMWWSRLASLLPDLCIPGTVSTGCNGT</sequence>
<feature type="compositionally biased region" description="Basic and acidic residues" evidence="1">
    <location>
        <begin position="1"/>
        <end position="26"/>
    </location>
</feature>
<feature type="region of interest" description="Disordered" evidence="1">
    <location>
        <begin position="1"/>
        <end position="38"/>
    </location>
</feature>
<evidence type="ECO:0000313" key="2">
    <source>
        <dbReference type="EMBL" id="PNT66004.1"/>
    </source>
</evidence>
<evidence type="ECO:0000313" key="4">
    <source>
        <dbReference type="Proteomes" id="UP000008810"/>
    </source>
</evidence>
<name>A0A2K2CVF3_BRADI</name>
<dbReference type="InParanoid" id="A0A2K2CVF3"/>